<dbReference type="PRINTS" id="PR00714">
    <property type="entry name" value="MAN6PISMRASE"/>
</dbReference>
<evidence type="ECO:0000256" key="8">
    <source>
        <dbReference type="PIRSR" id="PIRSR001480-2"/>
    </source>
</evidence>
<dbReference type="GO" id="GO:0004476">
    <property type="term" value="F:mannose-6-phosphate isomerase activity"/>
    <property type="evidence" value="ECO:0007669"/>
    <property type="project" value="UniProtKB-EC"/>
</dbReference>
<dbReference type="InterPro" id="IPR011051">
    <property type="entry name" value="RmlC_Cupin_sf"/>
</dbReference>
<dbReference type="EC" id="5.3.1.8" evidence="3"/>
<dbReference type="PANTHER" id="PTHR10309:SF0">
    <property type="entry name" value="MANNOSE-6-PHOSPHATE ISOMERASE"/>
    <property type="match status" value="1"/>
</dbReference>
<feature type="domain" description="Phosphomannose isomerase type I catalytic" evidence="9">
    <location>
        <begin position="3"/>
        <end position="144"/>
    </location>
</feature>
<dbReference type="InterPro" id="IPR014710">
    <property type="entry name" value="RmlC-like_jellyroll"/>
</dbReference>
<evidence type="ECO:0000259" key="9">
    <source>
        <dbReference type="Pfam" id="PF20511"/>
    </source>
</evidence>
<feature type="binding site" evidence="8">
    <location>
        <position position="127"/>
    </location>
    <ligand>
        <name>Zn(2+)</name>
        <dbReference type="ChEBI" id="CHEBI:29105"/>
    </ligand>
</feature>
<comment type="catalytic activity">
    <reaction evidence="1">
        <text>D-mannose 6-phosphate = D-fructose 6-phosphate</text>
        <dbReference type="Rhea" id="RHEA:12356"/>
        <dbReference type="ChEBI" id="CHEBI:58735"/>
        <dbReference type="ChEBI" id="CHEBI:61527"/>
        <dbReference type="EC" id="5.3.1.8"/>
    </reaction>
</comment>
<dbReference type="GO" id="GO:0008270">
    <property type="term" value="F:zinc ion binding"/>
    <property type="evidence" value="ECO:0007669"/>
    <property type="project" value="InterPro"/>
</dbReference>
<proteinExistence type="inferred from homology"/>
<evidence type="ECO:0000256" key="6">
    <source>
        <dbReference type="ARBA" id="ARBA00023235"/>
    </source>
</evidence>
<gene>
    <name evidence="10" type="primary">manA</name>
    <name evidence="10" type="ORF">DF220_11780</name>
</gene>
<feature type="binding site" evidence="8">
    <location>
        <position position="92"/>
    </location>
    <ligand>
        <name>Zn(2+)</name>
        <dbReference type="ChEBI" id="CHEBI:29105"/>
    </ligand>
</feature>
<dbReference type="InterPro" id="IPR001250">
    <property type="entry name" value="Man6P_Isoase-1"/>
</dbReference>
<dbReference type="InterPro" id="IPR016305">
    <property type="entry name" value="Mannose-6-P_Isomerase"/>
</dbReference>
<dbReference type="EMBL" id="QEEX01000002">
    <property type="protein sequence ID" value="PWB96358.1"/>
    <property type="molecule type" value="Genomic_DNA"/>
</dbReference>
<keyword evidence="11" id="KW-1185">Reference proteome</keyword>
<keyword evidence="6 10" id="KW-0413">Isomerase</keyword>
<dbReference type="SUPFAM" id="SSF51182">
    <property type="entry name" value="RmlC-like cupins"/>
    <property type="match status" value="1"/>
</dbReference>
<dbReference type="CDD" id="cd07011">
    <property type="entry name" value="cupin_PMI_type_I_N"/>
    <property type="match status" value="1"/>
</dbReference>
<dbReference type="Pfam" id="PF20511">
    <property type="entry name" value="PMI_typeI_cat"/>
    <property type="match status" value="1"/>
</dbReference>
<protein>
    <recommendedName>
        <fullName evidence="3">mannose-6-phosphate isomerase</fullName>
        <ecNumber evidence="3">5.3.1.8</ecNumber>
    </recommendedName>
</protein>
<evidence type="ECO:0000256" key="5">
    <source>
        <dbReference type="ARBA" id="ARBA00022833"/>
    </source>
</evidence>
<evidence type="ECO:0000256" key="7">
    <source>
        <dbReference type="PIRSR" id="PIRSR001480-1"/>
    </source>
</evidence>
<dbReference type="PANTHER" id="PTHR10309">
    <property type="entry name" value="MANNOSE-6-PHOSPHATE ISOMERASE"/>
    <property type="match status" value="1"/>
</dbReference>
<evidence type="ECO:0000313" key="11">
    <source>
        <dbReference type="Proteomes" id="UP000244978"/>
    </source>
</evidence>
<name>A0A2U1SXP3_9MICO</name>
<comment type="caution">
    <text evidence="10">The sequence shown here is derived from an EMBL/GenBank/DDBJ whole genome shotgun (WGS) entry which is preliminary data.</text>
</comment>
<feature type="binding site" evidence="8">
    <location>
        <position position="90"/>
    </location>
    <ligand>
        <name>Zn(2+)</name>
        <dbReference type="ChEBI" id="CHEBI:29105"/>
    </ligand>
</feature>
<accession>A0A2U1SXP3</accession>
<comment type="similarity">
    <text evidence="2">Belongs to the mannose-6-phosphate isomerase type 1 family.</text>
</comment>
<evidence type="ECO:0000256" key="1">
    <source>
        <dbReference type="ARBA" id="ARBA00000757"/>
    </source>
</evidence>
<dbReference type="InterPro" id="IPR046457">
    <property type="entry name" value="PMI_typeI_cat"/>
</dbReference>
<keyword evidence="4 8" id="KW-0479">Metal-binding</keyword>
<dbReference type="NCBIfam" id="TIGR00218">
    <property type="entry name" value="manA"/>
    <property type="match status" value="1"/>
</dbReference>
<comment type="cofactor">
    <cofactor evidence="8">
        <name>Zn(2+)</name>
        <dbReference type="ChEBI" id="CHEBI:29105"/>
    </cofactor>
    <text evidence="8">Binds 1 zinc ion per subunit.</text>
</comment>
<evidence type="ECO:0000256" key="2">
    <source>
        <dbReference type="ARBA" id="ARBA00010772"/>
    </source>
</evidence>
<organism evidence="10 11">
    <name type="scientific">Homoserinimonas hongtaonis</name>
    <dbReference type="NCBI Taxonomy" id="2079791"/>
    <lineage>
        <taxon>Bacteria</taxon>
        <taxon>Bacillati</taxon>
        <taxon>Actinomycetota</taxon>
        <taxon>Actinomycetes</taxon>
        <taxon>Micrococcales</taxon>
        <taxon>Microbacteriaceae</taxon>
        <taxon>Homoserinimonas</taxon>
    </lineage>
</organism>
<evidence type="ECO:0000256" key="3">
    <source>
        <dbReference type="ARBA" id="ARBA00011956"/>
    </source>
</evidence>
<evidence type="ECO:0000313" key="10">
    <source>
        <dbReference type="EMBL" id="PWB96358.1"/>
    </source>
</evidence>
<dbReference type="GO" id="GO:0005829">
    <property type="term" value="C:cytosol"/>
    <property type="evidence" value="ECO:0007669"/>
    <property type="project" value="TreeGrafter"/>
</dbReference>
<dbReference type="Gene3D" id="1.10.441.10">
    <property type="entry name" value="Phosphomannose Isomerase, domain 2"/>
    <property type="match status" value="1"/>
</dbReference>
<dbReference type="GO" id="GO:0009298">
    <property type="term" value="P:GDP-mannose biosynthetic process"/>
    <property type="evidence" value="ECO:0007669"/>
    <property type="project" value="InterPro"/>
</dbReference>
<keyword evidence="5 8" id="KW-0862">Zinc</keyword>
<dbReference type="Gene3D" id="2.60.120.10">
    <property type="entry name" value="Jelly Rolls"/>
    <property type="match status" value="2"/>
</dbReference>
<dbReference type="GO" id="GO:0005975">
    <property type="term" value="P:carbohydrate metabolic process"/>
    <property type="evidence" value="ECO:0007669"/>
    <property type="project" value="InterPro"/>
</dbReference>
<feature type="binding site" evidence="8">
    <location>
        <position position="248"/>
    </location>
    <ligand>
        <name>Zn(2+)</name>
        <dbReference type="ChEBI" id="CHEBI:29105"/>
    </ligand>
</feature>
<dbReference type="AlphaFoldDB" id="A0A2U1SXP3"/>
<feature type="active site" evidence="7">
    <location>
        <position position="267"/>
    </location>
</feature>
<dbReference type="Proteomes" id="UP000244978">
    <property type="component" value="Unassembled WGS sequence"/>
</dbReference>
<sequence length="381" mass="40195">MLLPITNEPRPYAWGSRSAIAQLRGVAPSAEPQAELWLGTHPGSPARLVDAPVEGVATLADWVEREQPSGSTGLPYLLKLLAADAPLSLQAHPTTEQATEGFERENAAGIPLDAPERNYRDPFAKPEVILALSDTFDALCGFRDAADAEAAIAALAGSDPVIAQFAARVGRERTASIVEWLITRGPGVDDLVERVTRAAESADGIDADTVRLLAAHHPGDPGIVTALLLNRVTLSRGEALFLPAGNIHAYLRGFGVELMTASDNVLRGGLTLKHVDPRELLSVLRFDAVEVPRIQPREATHGVRVFRPEGVGFELSQVSPASESAVVPQSIVLCTAGRATVVSDDQLVVLAPGEALYVTADDSGARVETDAAGEAFIASPA</sequence>
<dbReference type="PIRSF" id="PIRSF001480">
    <property type="entry name" value="Mannose-6-phosphate_isomerase"/>
    <property type="match status" value="1"/>
</dbReference>
<reference evidence="11" key="1">
    <citation type="submission" date="2018-04" db="EMBL/GenBank/DDBJ databases">
        <authorList>
            <person name="Liu S."/>
            <person name="Wang Z."/>
            <person name="Li J."/>
        </authorList>
    </citation>
    <scope>NUCLEOTIDE SEQUENCE [LARGE SCALE GENOMIC DNA]</scope>
    <source>
        <strain evidence="11">S1194</strain>
    </source>
</reference>
<evidence type="ECO:0000256" key="4">
    <source>
        <dbReference type="ARBA" id="ARBA00022723"/>
    </source>
</evidence>